<feature type="domain" description="Peptidase M10 metallopeptidase" evidence="6">
    <location>
        <begin position="166"/>
        <end position="216"/>
    </location>
</feature>
<protein>
    <recommendedName>
        <fullName evidence="6">Peptidase M10 metallopeptidase domain-containing protein</fullName>
    </recommendedName>
</protein>
<dbReference type="OrthoDB" id="2148705at2"/>
<dbReference type="STRING" id="1423790.BN53_01570"/>
<dbReference type="AlphaFoldDB" id="I7JXN1"/>
<name>I7JXN1_9LACO</name>
<dbReference type="RefSeq" id="WP_009559351.1">
    <property type="nucleotide sequence ID" value="NZ_AYZN01000009.1"/>
</dbReference>
<evidence type="ECO:0000313" key="8">
    <source>
        <dbReference type="Proteomes" id="UP000009311"/>
    </source>
</evidence>
<keyword evidence="2" id="KW-0479">Metal-binding</keyword>
<dbReference type="Proteomes" id="UP000009311">
    <property type="component" value="Unassembled WGS sequence"/>
</dbReference>
<gene>
    <name evidence="7" type="ORF">BN53_01570</name>
</gene>
<dbReference type="InterPro" id="IPR024079">
    <property type="entry name" value="MetalloPept_cat_dom_sf"/>
</dbReference>
<evidence type="ECO:0000313" key="7">
    <source>
        <dbReference type="EMBL" id="CCI84795.1"/>
    </source>
</evidence>
<dbReference type="eggNOG" id="COG5549">
    <property type="taxonomic scope" value="Bacteria"/>
</dbReference>
<keyword evidence="1" id="KW-0645">Protease</keyword>
<comment type="caution">
    <text evidence="7">The sequence shown here is derived from an EMBL/GenBank/DDBJ whole genome shotgun (WGS) entry which is preliminary data.</text>
</comment>
<keyword evidence="4" id="KW-0862">Zinc</keyword>
<evidence type="ECO:0000256" key="1">
    <source>
        <dbReference type="ARBA" id="ARBA00022670"/>
    </source>
</evidence>
<proteinExistence type="predicted"/>
<dbReference type="Pfam" id="PF00413">
    <property type="entry name" value="Peptidase_M10"/>
    <property type="match status" value="1"/>
</dbReference>
<dbReference type="EMBL" id="CAKD01000012">
    <property type="protein sequence ID" value="CCI84795.1"/>
    <property type="molecule type" value="Genomic_DNA"/>
</dbReference>
<evidence type="ECO:0000256" key="5">
    <source>
        <dbReference type="SAM" id="SignalP"/>
    </source>
</evidence>
<evidence type="ECO:0000259" key="6">
    <source>
        <dbReference type="Pfam" id="PF00413"/>
    </source>
</evidence>
<sequence>MITKNRLWKSVVVLFFVTGMVGSASITSSAKTNEEVEVAQMVRSTKRAKAKKVTVKLGSQSAGGAAMVDPSSGVNGGGAPAFSVCIRTTRRYDTEASEDGIKSWNRTGAADLSLVSSESAAKIVIINDDYGKTDWVGETVITRRGGKIVSARVKLNDYFLKNFNDTVRQSVVEHELGHAMGLPHTSNTRSVMYPSLDVKNPRLISAFDINSLENLYDNAA</sequence>
<organism evidence="7 8">
    <name type="scientific">Lactobacillus pasteurii DSM 23907 = CRBIP 24.76</name>
    <dbReference type="NCBI Taxonomy" id="1423790"/>
    <lineage>
        <taxon>Bacteria</taxon>
        <taxon>Bacillati</taxon>
        <taxon>Bacillota</taxon>
        <taxon>Bacilli</taxon>
        <taxon>Lactobacillales</taxon>
        <taxon>Lactobacillaceae</taxon>
        <taxon>Lactobacillus</taxon>
    </lineage>
</organism>
<reference evidence="7 8" key="1">
    <citation type="submission" date="2012-06" db="EMBL/GenBank/DDBJ databases">
        <title>Draft Genome Sequence of Lactobacillus pasteurii CRBIP 24.76T.</title>
        <authorList>
            <person name="Cousin S."/>
            <person name="Bouchier C."/>
            <person name="Loux V."/>
            <person name="Ma L."/>
            <person name="Creno S."/>
            <person name="Bizet C."/>
            <person name="Clermont D."/>
        </authorList>
    </citation>
    <scope>NUCLEOTIDE SEQUENCE [LARGE SCALE GENOMIC DNA]</scope>
    <source>
        <strain evidence="8">CRBIP 24.76T</strain>
    </source>
</reference>
<dbReference type="GO" id="GO:0008270">
    <property type="term" value="F:zinc ion binding"/>
    <property type="evidence" value="ECO:0007669"/>
    <property type="project" value="InterPro"/>
</dbReference>
<feature type="signal peptide" evidence="5">
    <location>
        <begin position="1"/>
        <end position="24"/>
    </location>
</feature>
<feature type="chain" id="PRO_5039293538" description="Peptidase M10 metallopeptidase domain-containing protein" evidence="5">
    <location>
        <begin position="25"/>
        <end position="220"/>
    </location>
</feature>
<dbReference type="InterPro" id="IPR021190">
    <property type="entry name" value="Pept_M10A"/>
</dbReference>
<evidence type="ECO:0000256" key="3">
    <source>
        <dbReference type="ARBA" id="ARBA00022801"/>
    </source>
</evidence>
<dbReference type="Gene3D" id="3.40.390.10">
    <property type="entry name" value="Collagenase (Catalytic Domain)"/>
    <property type="match status" value="1"/>
</dbReference>
<evidence type="ECO:0000256" key="2">
    <source>
        <dbReference type="ARBA" id="ARBA00022723"/>
    </source>
</evidence>
<keyword evidence="5" id="KW-0732">Signal</keyword>
<keyword evidence="3" id="KW-0378">Hydrolase</keyword>
<accession>I7JXN1</accession>
<keyword evidence="8" id="KW-1185">Reference proteome</keyword>
<dbReference type="PRINTS" id="PR00138">
    <property type="entry name" value="MATRIXIN"/>
</dbReference>
<dbReference type="InterPro" id="IPR001818">
    <property type="entry name" value="Pept_M10_metallopeptidase"/>
</dbReference>
<evidence type="ECO:0000256" key="4">
    <source>
        <dbReference type="ARBA" id="ARBA00022833"/>
    </source>
</evidence>
<dbReference type="GO" id="GO:0004222">
    <property type="term" value="F:metalloendopeptidase activity"/>
    <property type="evidence" value="ECO:0007669"/>
    <property type="project" value="InterPro"/>
</dbReference>
<dbReference type="GO" id="GO:0006508">
    <property type="term" value="P:proteolysis"/>
    <property type="evidence" value="ECO:0007669"/>
    <property type="project" value="UniProtKB-KW"/>
</dbReference>
<dbReference type="SUPFAM" id="SSF55486">
    <property type="entry name" value="Metalloproteases ('zincins'), catalytic domain"/>
    <property type="match status" value="1"/>
</dbReference>
<dbReference type="GO" id="GO:0031012">
    <property type="term" value="C:extracellular matrix"/>
    <property type="evidence" value="ECO:0007669"/>
    <property type="project" value="InterPro"/>
</dbReference>